<proteinExistence type="inferred from homology"/>
<dbReference type="AlphaFoldDB" id="A0A0D7AIM7"/>
<feature type="domain" description="PIH1 N-terminal" evidence="3">
    <location>
        <begin position="13"/>
        <end position="154"/>
    </location>
</feature>
<evidence type="ECO:0000256" key="2">
    <source>
        <dbReference type="SAM" id="MobiDB-lite"/>
    </source>
</evidence>
<gene>
    <name evidence="4" type="ORF">FISHEDRAFT_36953</name>
</gene>
<reference evidence="4 5" key="1">
    <citation type="journal article" date="2015" name="Fungal Genet. Biol.">
        <title>Evolution of novel wood decay mechanisms in Agaricales revealed by the genome sequences of Fistulina hepatica and Cylindrobasidium torrendii.</title>
        <authorList>
            <person name="Floudas D."/>
            <person name="Held B.W."/>
            <person name="Riley R."/>
            <person name="Nagy L.G."/>
            <person name="Koehler G."/>
            <person name="Ransdell A.S."/>
            <person name="Younus H."/>
            <person name="Chow J."/>
            <person name="Chiniquy J."/>
            <person name="Lipzen A."/>
            <person name="Tritt A."/>
            <person name="Sun H."/>
            <person name="Haridas S."/>
            <person name="LaButti K."/>
            <person name="Ohm R.A."/>
            <person name="Kues U."/>
            <person name="Blanchette R.A."/>
            <person name="Grigoriev I.V."/>
            <person name="Minto R.E."/>
            <person name="Hibbett D.S."/>
        </authorList>
    </citation>
    <scope>NUCLEOTIDE SEQUENCE [LARGE SCALE GENOMIC DNA]</scope>
    <source>
        <strain evidence="4 5">ATCC 64428</strain>
    </source>
</reference>
<dbReference type="EMBL" id="KN881650">
    <property type="protein sequence ID" value="KIY51437.1"/>
    <property type="molecule type" value="Genomic_DNA"/>
</dbReference>
<dbReference type="PANTHER" id="PTHR22997:SF0">
    <property type="entry name" value="PIH1 DOMAIN-CONTAINING PROTEIN 1"/>
    <property type="match status" value="1"/>
</dbReference>
<organism evidence="4 5">
    <name type="scientific">Fistulina hepatica ATCC 64428</name>
    <dbReference type="NCBI Taxonomy" id="1128425"/>
    <lineage>
        <taxon>Eukaryota</taxon>
        <taxon>Fungi</taxon>
        <taxon>Dikarya</taxon>
        <taxon>Basidiomycota</taxon>
        <taxon>Agaricomycotina</taxon>
        <taxon>Agaricomycetes</taxon>
        <taxon>Agaricomycetidae</taxon>
        <taxon>Agaricales</taxon>
        <taxon>Fistulinaceae</taxon>
        <taxon>Fistulina</taxon>
    </lineage>
</organism>
<evidence type="ECO:0000256" key="1">
    <source>
        <dbReference type="ARBA" id="ARBA00008511"/>
    </source>
</evidence>
<dbReference type="Proteomes" id="UP000054144">
    <property type="component" value="Unassembled WGS sequence"/>
</dbReference>
<dbReference type="InterPro" id="IPR012981">
    <property type="entry name" value="PIH1_N"/>
</dbReference>
<feature type="region of interest" description="Disordered" evidence="2">
    <location>
        <begin position="144"/>
        <end position="184"/>
    </location>
</feature>
<comment type="similarity">
    <text evidence="1">Belongs to the PIH1 family.</text>
</comment>
<evidence type="ECO:0000313" key="5">
    <source>
        <dbReference type="Proteomes" id="UP000054144"/>
    </source>
</evidence>
<dbReference type="GO" id="GO:0097255">
    <property type="term" value="C:R2TP complex"/>
    <property type="evidence" value="ECO:0007669"/>
    <property type="project" value="TreeGrafter"/>
</dbReference>
<dbReference type="GO" id="GO:0006364">
    <property type="term" value="P:rRNA processing"/>
    <property type="evidence" value="ECO:0007669"/>
    <property type="project" value="TreeGrafter"/>
</dbReference>
<dbReference type="OrthoDB" id="5135119at2759"/>
<dbReference type="GO" id="GO:1990904">
    <property type="term" value="C:ribonucleoprotein complex"/>
    <property type="evidence" value="ECO:0007669"/>
    <property type="project" value="TreeGrafter"/>
</dbReference>
<keyword evidence="5" id="KW-1185">Reference proteome</keyword>
<name>A0A0D7AIM7_9AGAR</name>
<sequence>MNSHCSLNSMEVAISPKAGFCVKSRAGQLKVFLNIAWDKRIPAPPAASEDVIRRAMTGQAGSSSDDDWYVPVVVSEGRKDTDKAGKPALVFDCVFHPSLKTRALTDLDFKSFLIELSLQNVEAQSGLSLSRQIGTPNIASKGKVMSRTVRIPQRSEESSSERPKIEEIESTSLSSTPQSVAPPKGILKRPKLSWQIKQQFDGDTIRNVFVIDVPFMTRTLHSSTTLDIEPHRILLHVPEPHPSLDLDLSDPAAASAGAGLPPHHLERFLPLDVPNARAEWRVAEGKMYLWV</sequence>
<evidence type="ECO:0000259" key="3">
    <source>
        <dbReference type="Pfam" id="PF08190"/>
    </source>
</evidence>
<dbReference type="GO" id="GO:0000492">
    <property type="term" value="P:box C/D snoRNP assembly"/>
    <property type="evidence" value="ECO:0007669"/>
    <property type="project" value="TreeGrafter"/>
</dbReference>
<protein>
    <recommendedName>
        <fullName evidence="3">PIH1 N-terminal domain-containing protein</fullName>
    </recommendedName>
</protein>
<dbReference type="GO" id="GO:0005737">
    <property type="term" value="C:cytoplasm"/>
    <property type="evidence" value="ECO:0007669"/>
    <property type="project" value="TreeGrafter"/>
</dbReference>
<dbReference type="Pfam" id="PF08190">
    <property type="entry name" value="PIH1"/>
    <property type="match status" value="1"/>
</dbReference>
<accession>A0A0D7AIM7</accession>
<dbReference type="InterPro" id="IPR050734">
    <property type="entry name" value="PIH1/Kintoun_subfamily"/>
</dbReference>
<feature type="compositionally biased region" description="Basic and acidic residues" evidence="2">
    <location>
        <begin position="153"/>
        <end position="167"/>
    </location>
</feature>
<evidence type="ECO:0000313" key="4">
    <source>
        <dbReference type="EMBL" id="KIY51437.1"/>
    </source>
</evidence>
<dbReference type="PANTHER" id="PTHR22997">
    <property type="entry name" value="PIH1 DOMAIN-CONTAINING PROTEIN 1"/>
    <property type="match status" value="1"/>
</dbReference>